<evidence type="ECO:0000256" key="3">
    <source>
        <dbReference type="ARBA" id="ARBA00022448"/>
    </source>
</evidence>
<proteinExistence type="inferred from homology"/>
<dbReference type="GeneTree" id="ENSGT00390000005318"/>
<feature type="transmembrane region" description="Helical" evidence="8">
    <location>
        <begin position="125"/>
        <end position="149"/>
    </location>
</feature>
<keyword evidence="10" id="KW-1185">Reference proteome</keyword>
<evidence type="ECO:0000256" key="1">
    <source>
        <dbReference type="ARBA" id="ARBA00004651"/>
    </source>
</evidence>
<dbReference type="InterPro" id="IPR036259">
    <property type="entry name" value="MFS_trans_sf"/>
</dbReference>
<dbReference type="Gene3D" id="1.20.1250.20">
    <property type="entry name" value="MFS general substrate transporter like domains"/>
    <property type="match status" value="1"/>
</dbReference>
<sequence>FDGAKKGGRENTDLSHKLSLCSKLCFAIGGAPKEVAASATAFFLQIYLLDVAQITAFQASMVLFIGKAWGAVTDPVVGFFITKSRWTKIGRLMPWMVGCTPFLVVSYFFLWFVPPFIGGRFVWYLGFYCLYQTLITCFHVPYSALTMFLSIDQKERDSATAYRMTMEVLGTLVGAAIQGQIVASAHTLKHSTPLPFSYCMLFDTLHTHILIPHITVSDPYAPRTEKQIPFYRGFILVMRHGPYLTLTAAFLFITVAIQLVQSNFVLFCTYAADLRDHFQNIVLTILVSAVISIPLWQWFLQRFGKKTAAFCGITWIMPFTLMLVFIPNVVVAYVVAVSSGLSVAASLLLPWSMLPDVVDDFRLANPYSKGHEAIFYSFYVFFTKFAAGISLGVSTLCLEFAGYDTGACKQPAPVVYTLKLLIGAAPVAFIVTGLMILLLYPISEDVRSILSLRKQTPLGLSFVCREIC</sequence>
<evidence type="ECO:0000256" key="7">
    <source>
        <dbReference type="ARBA" id="ARBA00023136"/>
    </source>
</evidence>
<feature type="transmembrane region" description="Helical" evidence="8">
    <location>
        <begin position="416"/>
        <end position="440"/>
    </location>
</feature>
<dbReference type="FunFam" id="1.20.1250.20:FF:000183">
    <property type="entry name" value="sodium-dependent lysophosphatidylcholine symporter 1 isoform X2"/>
    <property type="match status" value="1"/>
</dbReference>
<dbReference type="GO" id="GO:0005886">
    <property type="term" value="C:plasma membrane"/>
    <property type="evidence" value="ECO:0007669"/>
    <property type="project" value="UniProtKB-SubCell"/>
</dbReference>
<dbReference type="Ensembl" id="ENSSDUT00000011089.1">
    <property type="protein sequence ID" value="ENSSDUP00000010893.1"/>
    <property type="gene ID" value="ENSSDUG00000007864.1"/>
</dbReference>
<feature type="transmembrane region" description="Helical" evidence="8">
    <location>
        <begin position="307"/>
        <end position="326"/>
    </location>
</feature>
<keyword evidence="3" id="KW-0813">Transport</keyword>
<dbReference type="GO" id="GO:0046624">
    <property type="term" value="F:sphingolipid transporter activity"/>
    <property type="evidence" value="ECO:0007669"/>
    <property type="project" value="TreeGrafter"/>
</dbReference>
<reference evidence="9" key="2">
    <citation type="submission" date="2025-09" db="UniProtKB">
        <authorList>
            <consortium name="Ensembl"/>
        </authorList>
    </citation>
    <scope>IDENTIFICATION</scope>
</reference>
<dbReference type="SUPFAM" id="SSF103473">
    <property type="entry name" value="MFS general substrate transporter"/>
    <property type="match status" value="1"/>
</dbReference>
<comment type="subcellular location">
    <subcellularLocation>
        <location evidence="1">Cell membrane</location>
        <topology evidence="1">Multi-pass membrane protein</topology>
    </subcellularLocation>
</comment>
<dbReference type="Proteomes" id="UP000261420">
    <property type="component" value="Unplaced"/>
</dbReference>
<evidence type="ECO:0000256" key="8">
    <source>
        <dbReference type="SAM" id="Phobius"/>
    </source>
</evidence>
<dbReference type="GO" id="GO:0008643">
    <property type="term" value="P:carbohydrate transport"/>
    <property type="evidence" value="ECO:0007669"/>
    <property type="project" value="InterPro"/>
</dbReference>
<keyword evidence="5 8" id="KW-0812">Transmembrane</keyword>
<dbReference type="PANTHER" id="PTHR11328:SF30">
    <property type="entry name" value="SPHINGOSINE-1-PHOSPHATE TRANSPORTER MFSD2B"/>
    <property type="match status" value="1"/>
</dbReference>
<dbReference type="PANTHER" id="PTHR11328">
    <property type="entry name" value="MAJOR FACILITATOR SUPERFAMILY DOMAIN-CONTAINING PROTEIN"/>
    <property type="match status" value="1"/>
</dbReference>
<feature type="transmembrane region" description="Helical" evidence="8">
    <location>
        <begin position="332"/>
        <end position="352"/>
    </location>
</feature>
<evidence type="ECO:0000313" key="9">
    <source>
        <dbReference type="Ensembl" id="ENSSDUP00000010893.1"/>
    </source>
</evidence>
<name>A0A3B4TY44_SERDU</name>
<protein>
    <submittedName>
        <fullName evidence="9">MFSD2 lysolipid transporter B, sphingolipid</fullName>
    </submittedName>
</protein>
<dbReference type="GO" id="GO:0015293">
    <property type="term" value="F:symporter activity"/>
    <property type="evidence" value="ECO:0007669"/>
    <property type="project" value="InterPro"/>
</dbReference>
<evidence type="ECO:0000256" key="2">
    <source>
        <dbReference type="ARBA" id="ARBA00008335"/>
    </source>
</evidence>
<accession>A0A3B4TY44</accession>
<dbReference type="Pfam" id="PF13347">
    <property type="entry name" value="MFS_2"/>
    <property type="match status" value="1"/>
</dbReference>
<evidence type="ECO:0000256" key="5">
    <source>
        <dbReference type="ARBA" id="ARBA00022692"/>
    </source>
</evidence>
<evidence type="ECO:0000256" key="6">
    <source>
        <dbReference type="ARBA" id="ARBA00022989"/>
    </source>
</evidence>
<keyword evidence="7 8" id="KW-0472">Membrane</keyword>
<reference evidence="9" key="1">
    <citation type="submission" date="2025-08" db="UniProtKB">
        <authorList>
            <consortium name="Ensembl"/>
        </authorList>
    </citation>
    <scope>IDENTIFICATION</scope>
</reference>
<dbReference type="AlphaFoldDB" id="A0A3B4TY44"/>
<evidence type="ECO:0000256" key="4">
    <source>
        <dbReference type="ARBA" id="ARBA00022475"/>
    </source>
</evidence>
<feature type="transmembrane region" description="Helical" evidence="8">
    <location>
        <begin position="241"/>
        <end position="261"/>
    </location>
</feature>
<comment type="similarity">
    <text evidence="2">Belongs to the major facilitator superfamily.</text>
</comment>
<feature type="transmembrane region" description="Helical" evidence="8">
    <location>
        <begin position="92"/>
        <end position="113"/>
    </location>
</feature>
<dbReference type="OMA" id="LPMAEWF"/>
<evidence type="ECO:0000313" key="10">
    <source>
        <dbReference type="Proteomes" id="UP000261420"/>
    </source>
</evidence>
<keyword evidence="4" id="KW-1003">Cell membrane</keyword>
<dbReference type="InterPro" id="IPR039672">
    <property type="entry name" value="MFS_2"/>
</dbReference>
<keyword evidence="6 8" id="KW-1133">Transmembrane helix</keyword>
<feature type="transmembrane region" description="Helical" evidence="8">
    <location>
        <begin position="373"/>
        <end position="396"/>
    </location>
</feature>
<organism evidence="9 10">
    <name type="scientific">Seriola dumerili</name>
    <name type="common">Greater amberjack</name>
    <name type="synonym">Caranx dumerili</name>
    <dbReference type="NCBI Taxonomy" id="41447"/>
    <lineage>
        <taxon>Eukaryota</taxon>
        <taxon>Metazoa</taxon>
        <taxon>Chordata</taxon>
        <taxon>Craniata</taxon>
        <taxon>Vertebrata</taxon>
        <taxon>Euteleostomi</taxon>
        <taxon>Actinopterygii</taxon>
        <taxon>Neopterygii</taxon>
        <taxon>Teleostei</taxon>
        <taxon>Neoteleostei</taxon>
        <taxon>Acanthomorphata</taxon>
        <taxon>Carangaria</taxon>
        <taxon>Carangiformes</taxon>
        <taxon>Carangidae</taxon>
        <taxon>Seriola</taxon>
    </lineage>
</organism>
<feature type="transmembrane region" description="Helical" evidence="8">
    <location>
        <begin position="281"/>
        <end position="300"/>
    </location>
</feature>